<dbReference type="EMBL" id="CP159279">
    <property type="protein sequence ID" value="XCH10015.1"/>
    <property type="molecule type" value="Genomic_DNA"/>
</dbReference>
<name>A0AAU8EKT8_9MICC</name>
<reference evidence="1" key="1">
    <citation type="submission" date="2024-06" db="EMBL/GenBank/DDBJ databases">
        <title>Biodegradation of dimethachlon by Arthrobacter sp. K5: mechanistic insights and ecological implications.</title>
        <authorList>
            <person name="Hu S."/>
            <person name="Lu P."/>
        </authorList>
    </citation>
    <scope>NUCLEOTIDE SEQUENCE</scope>
    <source>
        <strain evidence="1">K5</strain>
    </source>
</reference>
<dbReference type="RefSeq" id="WP_353710688.1">
    <property type="nucleotide sequence ID" value="NZ_CP159279.1"/>
</dbReference>
<protein>
    <submittedName>
        <fullName evidence="1">Uncharacterized protein</fullName>
    </submittedName>
</protein>
<dbReference type="AlphaFoldDB" id="A0AAU8EKT8"/>
<organism evidence="1">
    <name type="scientific">Arthrobacter sp. K5</name>
    <dbReference type="NCBI Taxonomy" id="2839623"/>
    <lineage>
        <taxon>Bacteria</taxon>
        <taxon>Bacillati</taxon>
        <taxon>Actinomycetota</taxon>
        <taxon>Actinomycetes</taxon>
        <taxon>Micrococcales</taxon>
        <taxon>Micrococcaceae</taxon>
        <taxon>Arthrobacter</taxon>
    </lineage>
</organism>
<sequence>MLENNLSESLPIEHLRESVPGGFQWHDAVNCRHFYAFFLDCSPGRNGLDCTVAADGCFGIRGPDVGGEGVVDQTGSLSLSTSTARSLCEVIGTDEAKPQ</sequence>
<proteinExistence type="predicted"/>
<accession>A0AAU8EKT8</accession>
<gene>
    <name evidence="1" type="ORF">ABRP34_14315</name>
</gene>
<evidence type="ECO:0000313" key="1">
    <source>
        <dbReference type="EMBL" id="XCH10015.1"/>
    </source>
</evidence>